<comment type="caution">
    <text evidence="6">The sequence shown here is derived from an EMBL/GenBank/DDBJ whole genome shotgun (WGS) entry which is preliminary data.</text>
</comment>
<feature type="chain" id="PRO_5030925138" description="Superoxide dismutase [Cu-Zn]" evidence="4">
    <location>
        <begin position="20"/>
        <end position="182"/>
    </location>
</feature>
<dbReference type="SUPFAM" id="SSF49329">
    <property type="entry name" value="Cu,Zn superoxide dismutase-like"/>
    <property type="match status" value="1"/>
</dbReference>
<evidence type="ECO:0000259" key="5">
    <source>
        <dbReference type="Pfam" id="PF00080"/>
    </source>
</evidence>
<keyword evidence="2" id="KW-0862">Zinc</keyword>
<comment type="catalytic activity">
    <reaction evidence="2">
        <text>2 superoxide + 2 H(+) = H2O2 + O2</text>
        <dbReference type="Rhea" id="RHEA:20696"/>
        <dbReference type="ChEBI" id="CHEBI:15378"/>
        <dbReference type="ChEBI" id="CHEBI:15379"/>
        <dbReference type="ChEBI" id="CHEBI:16240"/>
        <dbReference type="ChEBI" id="CHEBI:18421"/>
        <dbReference type="EC" id="1.15.1.1"/>
    </reaction>
</comment>
<dbReference type="AlphaFoldDB" id="A0A7V8SVG1"/>
<feature type="signal peptide" evidence="4">
    <location>
        <begin position="1"/>
        <end position="19"/>
    </location>
</feature>
<evidence type="ECO:0000256" key="3">
    <source>
        <dbReference type="SAM" id="MobiDB-lite"/>
    </source>
</evidence>
<feature type="domain" description="Superoxide dismutase copper/zinc binding" evidence="5">
    <location>
        <begin position="47"/>
        <end position="177"/>
    </location>
</feature>
<evidence type="ECO:0000256" key="4">
    <source>
        <dbReference type="SAM" id="SignalP"/>
    </source>
</evidence>
<dbReference type="Pfam" id="PF00080">
    <property type="entry name" value="Sod_Cu"/>
    <property type="match status" value="1"/>
</dbReference>
<evidence type="ECO:0000313" key="6">
    <source>
        <dbReference type="EMBL" id="MBA0084150.1"/>
    </source>
</evidence>
<evidence type="ECO:0000256" key="1">
    <source>
        <dbReference type="ARBA" id="ARBA00010457"/>
    </source>
</evidence>
<dbReference type="GO" id="GO:0004784">
    <property type="term" value="F:superoxide dismutase activity"/>
    <property type="evidence" value="ECO:0007669"/>
    <property type="project" value="UniProtKB-EC"/>
</dbReference>
<comment type="similarity">
    <text evidence="1 2">Belongs to the Cu-Zn superoxide dismutase family.</text>
</comment>
<evidence type="ECO:0000313" key="7">
    <source>
        <dbReference type="Proteomes" id="UP000567293"/>
    </source>
</evidence>
<reference evidence="6" key="1">
    <citation type="submission" date="2020-06" db="EMBL/GenBank/DDBJ databases">
        <title>Legume-microbial interactions unlock mineral nutrients during tropical forest succession.</title>
        <authorList>
            <person name="Epihov D.Z."/>
        </authorList>
    </citation>
    <scope>NUCLEOTIDE SEQUENCE [LARGE SCALE GENOMIC DNA]</scope>
    <source>
        <strain evidence="6">Pan2503</strain>
    </source>
</reference>
<comment type="function">
    <text evidence="2">Destroys radicals which are normally produced within the cells and which are toxic to biological systems.</text>
</comment>
<dbReference type="PANTHER" id="PTHR10003">
    <property type="entry name" value="SUPEROXIDE DISMUTASE CU-ZN -RELATED"/>
    <property type="match status" value="1"/>
</dbReference>
<organism evidence="6 7">
    <name type="scientific">Candidatus Acidiferrum panamense</name>
    <dbReference type="NCBI Taxonomy" id="2741543"/>
    <lineage>
        <taxon>Bacteria</taxon>
        <taxon>Pseudomonadati</taxon>
        <taxon>Acidobacteriota</taxon>
        <taxon>Terriglobia</taxon>
        <taxon>Candidatus Acidiferrales</taxon>
        <taxon>Candidatus Acidiferrum</taxon>
    </lineage>
</organism>
<dbReference type="PROSITE" id="PS00332">
    <property type="entry name" value="SOD_CU_ZN_2"/>
    <property type="match status" value="1"/>
</dbReference>
<sequence length="182" mass="18503">MRRLLIPMAIVCLCGLATTIGTTRAIPRQASLSGHADIVNAQGQKIGTATIHPSGSGTRIEVEVSQLPPGTHGIHIHTVGKCEGPAFASAGTHFNPTSKKHGKDNPDGPHSGDLLNIEVGADGTGKASLLDANATLGEGPNSLFHEGGSALVIHEKADDYKTDPSGNSGARIACGVIQAGGH</sequence>
<dbReference type="InterPro" id="IPR018152">
    <property type="entry name" value="SOD_Cu/Zn_BS"/>
</dbReference>
<dbReference type="GO" id="GO:0005507">
    <property type="term" value="F:copper ion binding"/>
    <property type="evidence" value="ECO:0007669"/>
    <property type="project" value="InterPro"/>
</dbReference>
<dbReference type="InterPro" id="IPR024134">
    <property type="entry name" value="SOD_Cu/Zn_/chaperone"/>
</dbReference>
<dbReference type="EMBL" id="JACDQQ010000393">
    <property type="protein sequence ID" value="MBA0084150.1"/>
    <property type="molecule type" value="Genomic_DNA"/>
</dbReference>
<proteinExistence type="inferred from homology"/>
<dbReference type="CDD" id="cd00305">
    <property type="entry name" value="Cu-Zn_Superoxide_Dismutase"/>
    <property type="match status" value="1"/>
</dbReference>
<keyword evidence="2" id="KW-0560">Oxidoreductase</keyword>
<keyword evidence="2" id="KW-0479">Metal-binding</keyword>
<dbReference type="EC" id="1.15.1.1" evidence="2"/>
<protein>
    <recommendedName>
        <fullName evidence="2">Superoxide dismutase [Cu-Zn]</fullName>
        <ecNumber evidence="2">1.15.1.1</ecNumber>
    </recommendedName>
</protein>
<dbReference type="Gene3D" id="2.60.40.200">
    <property type="entry name" value="Superoxide dismutase, copper/zinc binding domain"/>
    <property type="match status" value="1"/>
</dbReference>
<comment type="cofactor">
    <cofactor evidence="2">
        <name>Cu cation</name>
        <dbReference type="ChEBI" id="CHEBI:23378"/>
    </cofactor>
    <text evidence="2">Binds 1 copper ion per subunit.</text>
</comment>
<gene>
    <name evidence="6" type="ORF">HRJ53_04060</name>
</gene>
<evidence type="ECO:0000256" key="2">
    <source>
        <dbReference type="RuleBase" id="RU000393"/>
    </source>
</evidence>
<comment type="cofactor">
    <cofactor evidence="2">
        <name>Zn(2+)</name>
        <dbReference type="ChEBI" id="CHEBI:29105"/>
    </cofactor>
    <text evidence="2">Binds 1 zinc ion per subunit.</text>
</comment>
<keyword evidence="4" id="KW-0732">Signal</keyword>
<dbReference type="InterPro" id="IPR001424">
    <property type="entry name" value="SOD_Cu_Zn_dom"/>
</dbReference>
<feature type="region of interest" description="Disordered" evidence="3">
    <location>
        <begin position="90"/>
        <end position="111"/>
    </location>
</feature>
<keyword evidence="2" id="KW-0186">Copper</keyword>
<name>A0A7V8SVG1_9BACT</name>
<dbReference type="InterPro" id="IPR036423">
    <property type="entry name" value="SOD-like_Cu/Zn_dom_sf"/>
</dbReference>
<accession>A0A7V8SVG1</accession>
<dbReference type="Proteomes" id="UP000567293">
    <property type="component" value="Unassembled WGS sequence"/>
</dbReference>
<keyword evidence="7" id="KW-1185">Reference proteome</keyword>